<dbReference type="GO" id="GO:0010181">
    <property type="term" value="F:FMN binding"/>
    <property type="evidence" value="ECO:0007669"/>
    <property type="project" value="InterPro"/>
</dbReference>
<dbReference type="InterPro" id="IPR007329">
    <property type="entry name" value="FMN-bd"/>
</dbReference>
<dbReference type="Proteomes" id="UP000461585">
    <property type="component" value="Unassembled WGS sequence"/>
</dbReference>
<dbReference type="Pfam" id="PF04205">
    <property type="entry name" value="FMN_bind"/>
    <property type="match status" value="1"/>
</dbReference>
<dbReference type="EMBL" id="JAAEEH010000003">
    <property type="protein sequence ID" value="NDL66566.1"/>
    <property type="molecule type" value="Genomic_DNA"/>
</dbReference>
<evidence type="ECO:0000313" key="2">
    <source>
        <dbReference type="EMBL" id="NDL66566.1"/>
    </source>
</evidence>
<comment type="caution">
    <text evidence="2">The sequence shown here is derived from an EMBL/GenBank/DDBJ whole genome shotgun (WGS) entry which is preliminary data.</text>
</comment>
<dbReference type="SMART" id="SM00900">
    <property type="entry name" value="FMN_bind"/>
    <property type="match status" value="1"/>
</dbReference>
<dbReference type="RefSeq" id="WP_162369294.1">
    <property type="nucleotide sequence ID" value="NZ_JAAEEH010000003.1"/>
</dbReference>
<proteinExistence type="predicted"/>
<evidence type="ECO:0000259" key="1">
    <source>
        <dbReference type="SMART" id="SM00900"/>
    </source>
</evidence>
<dbReference type="PROSITE" id="PS51257">
    <property type="entry name" value="PROKAR_LIPOPROTEIN"/>
    <property type="match status" value="1"/>
</dbReference>
<evidence type="ECO:0000313" key="3">
    <source>
        <dbReference type="Proteomes" id="UP000461585"/>
    </source>
</evidence>
<protein>
    <submittedName>
        <fullName evidence="2">FMN-binding protein</fullName>
    </submittedName>
</protein>
<sequence>MKRKNPMRHLQWPGFPCAVLLLLFLGLAGCGEREALYTPGIYEGEAEGYHSRILLQVEVDAYGILDIRILESEETPIILEAVESELLPRMIERNRPEVDVVSGATHTSESIRQAVAQALASARRKE</sequence>
<dbReference type="AlphaFoldDB" id="A0A7X5HUB3"/>
<reference evidence="2 3" key="1">
    <citation type="submission" date="2020-01" db="EMBL/GenBank/DDBJ databases">
        <title>Anaeroalcalibacter tamaniensis gen. nov., sp. nov., moderately halophilic strictly anaerobic fermenter bacterium from mud volcano of Taman peninsula.</title>
        <authorList>
            <person name="Frolova A."/>
            <person name="Merkel A.Y."/>
            <person name="Slobodkin A.I."/>
        </authorList>
    </citation>
    <scope>NUCLEOTIDE SEQUENCE [LARGE SCALE GENOMIC DNA]</scope>
    <source>
        <strain evidence="2 3">F-3ap</strain>
    </source>
</reference>
<name>A0A7X5HUB3_9FIRM</name>
<organism evidence="2 3">
    <name type="scientific">Anaerotalea alkaliphila</name>
    <dbReference type="NCBI Taxonomy" id="2662126"/>
    <lineage>
        <taxon>Bacteria</taxon>
        <taxon>Bacillati</taxon>
        <taxon>Bacillota</taxon>
        <taxon>Clostridia</taxon>
        <taxon>Eubacteriales</taxon>
        <taxon>Anaerotalea</taxon>
    </lineage>
</organism>
<accession>A0A7X5HUB3</accession>
<dbReference type="GO" id="GO:0016020">
    <property type="term" value="C:membrane"/>
    <property type="evidence" value="ECO:0007669"/>
    <property type="project" value="InterPro"/>
</dbReference>
<gene>
    <name evidence="2" type="ORF">GXN74_02225</name>
</gene>
<keyword evidence="3" id="KW-1185">Reference proteome</keyword>
<dbReference type="Gene3D" id="3.90.1010.20">
    <property type="match status" value="1"/>
</dbReference>
<feature type="domain" description="FMN-binding" evidence="1">
    <location>
        <begin position="48"/>
        <end position="122"/>
    </location>
</feature>